<proteinExistence type="predicted"/>
<evidence type="ECO:0000313" key="3">
    <source>
        <dbReference type="Proteomes" id="UP000780801"/>
    </source>
</evidence>
<comment type="caution">
    <text evidence="2">The sequence shown here is derived from an EMBL/GenBank/DDBJ whole genome shotgun (WGS) entry which is preliminary data.</text>
</comment>
<evidence type="ECO:0000256" key="1">
    <source>
        <dbReference type="SAM" id="MobiDB-lite"/>
    </source>
</evidence>
<reference evidence="2" key="1">
    <citation type="journal article" date="2020" name="Fungal Divers.">
        <title>Resolving the Mortierellaceae phylogeny through synthesis of multi-gene phylogenetics and phylogenomics.</title>
        <authorList>
            <person name="Vandepol N."/>
            <person name="Liber J."/>
            <person name="Desiro A."/>
            <person name="Na H."/>
            <person name="Kennedy M."/>
            <person name="Barry K."/>
            <person name="Grigoriev I.V."/>
            <person name="Miller A.N."/>
            <person name="O'Donnell K."/>
            <person name="Stajich J.E."/>
            <person name="Bonito G."/>
        </authorList>
    </citation>
    <scope>NUCLEOTIDE SEQUENCE</scope>
    <source>
        <strain evidence="2">KOD1015</strain>
    </source>
</reference>
<organism evidence="2 3">
    <name type="scientific">Lunasporangiospora selenospora</name>
    <dbReference type="NCBI Taxonomy" id="979761"/>
    <lineage>
        <taxon>Eukaryota</taxon>
        <taxon>Fungi</taxon>
        <taxon>Fungi incertae sedis</taxon>
        <taxon>Mucoromycota</taxon>
        <taxon>Mortierellomycotina</taxon>
        <taxon>Mortierellomycetes</taxon>
        <taxon>Mortierellales</taxon>
        <taxon>Mortierellaceae</taxon>
        <taxon>Lunasporangiospora</taxon>
    </lineage>
</organism>
<feature type="non-terminal residue" evidence="2">
    <location>
        <position position="136"/>
    </location>
</feature>
<name>A0A9P6ER35_9FUNG</name>
<feature type="region of interest" description="Disordered" evidence="1">
    <location>
        <begin position="44"/>
        <end position="120"/>
    </location>
</feature>
<accession>A0A9P6ER35</accession>
<feature type="compositionally biased region" description="Polar residues" evidence="1">
    <location>
        <begin position="74"/>
        <end position="107"/>
    </location>
</feature>
<dbReference type="EMBL" id="JAABOA010008461">
    <property type="protein sequence ID" value="KAF9534551.1"/>
    <property type="molecule type" value="Genomic_DNA"/>
</dbReference>
<dbReference type="AlphaFoldDB" id="A0A9P6ER35"/>
<gene>
    <name evidence="2" type="ORF">BGW38_010450</name>
</gene>
<sequence length="136" mass="14713">TTSTEAVHLEQQVALAPINCRVCPTVARVLVRIRDLDTCVADDREGCSTSTLASAPAKEGPSTPSESSRHNDYRSNQPHSGSNPSDNTILLTMPPSHTSSPKSTFSRTHQHYDSSEYSSNRSTFKGVFSNIVSSMS</sequence>
<feature type="non-terminal residue" evidence="2">
    <location>
        <position position="1"/>
    </location>
</feature>
<protein>
    <submittedName>
        <fullName evidence="2">Uncharacterized protein</fullName>
    </submittedName>
</protein>
<keyword evidence="3" id="KW-1185">Reference proteome</keyword>
<evidence type="ECO:0000313" key="2">
    <source>
        <dbReference type="EMBL" id="KAF9534551.1"/>
    </source>
</evidence>
<dbReference type="Proteomes" id="UP000780801">
    <property type="component" value="Unassembled WGS sequence"/>
</dbReference>